<dbReference type="OrthoDB" id="9783435at2"/>
<reference evidence="13 14" key="1">
    <citation type="submission" date="2016-10" db="EMBL/GenBank/DDBJ databases">
        <authorList>
            <person name="de Groot N.N."/>
        </authorList>
    </citation>
    <scope>NUCLEOTIDE SEQUENCE [LARGE SCALE GENOMIC DNA]</scope>
    <source>
        <strain evidence="13 14">DSM 23126</strain>
    </source>
</reference>
<keyword evidence="4" id="KW-0479">Metal-binding</keyword>
<dbReference type="AlphaFoldDB" id="A0A1H2UJI9"/>
<evidence type="ECO:0000256" key="9">
    <source>
        <dbReference type="ARBA" id="ARBA00022842"/>
    </source>
</evidence>
<dbReference type="EMBL" id="FNNC01000003">
    <property type="protein sequence ID" value="SDW56272.1"/>
    <property type="molecule type" value="Genomic_DNA"/>
</dbReference>
<dbReference type="Proteomes" id="UP000199488">
    <property type="component" value="Unassembled WGS sequence"/>
</dbReference>
<protein>
    <recommendedName>
        <fullName evidence="11">fructokinase</fullName>
        <ecNumber evidence="11">2.7.1.4</ecNumber>
    </recommendedName>
</protein>
<name>A0A1H2UJI9_9BACI</name>
<dbReference type="CDD" id="cd24067">
    <property type="entry name" value="ASKHA_NBD_ROK_BsFRK-like"/>
    <property type="match status" value="1"/>
</dbReference>
<dbReference type="InterPro" id="IPR000600">
    <property type="entry name" value="ROK"/>
</dbReference>
<evidence type="ECO:0000256" key="7">
    <source>
        <dbReference type="ARBA" id="ARBA00022833"/>
    </source>
</evidence>
<keyword evidence="7" id="KW-0862">Zinc</keyword>
<dbReference type="FunFam" id="3.30.420.40:FF:000136">
    <property type="entry name" value="Putative fructokinase"/>
    <property type="match status" value="1"/>
</dbReference>
<evidence type="ECO:0000256" key="8">
    <source>
        <dbReference type="ARBA" id="ARBA00022840"/>
    </source>
</evidence>
<dbReference type="GO" id="GO:0005524">
    <property type="term" value="F:ATP binding"/>
    <property type="evidence" value="ECO:0007669"/>
    <property type="project" value="UniProtKB-KW"/>
</dbReference>
<dbReference type="EC" id="2.7.1.4" evidence="11"/>
<dbReference type="PANTHER" id="PTHR42742:SF3">
    <property type="entry name" value="FRUCTOKINASE"/>
    <property type="match status" value="1"/>
</dbReference>
<comment type="similarity">
    <text evidence="2">Belongs to the ROK (NagC/XylR) family.</text>
</comment>
<evidence type="ECO:0000256" key="3">
    <source>
        <dbReference type="ARBA" id="ARBA00022679"/>
    </source>
</evidence>
<dbReference type="InterPro" id="IPR049874">
    <property type="entry name" value="ROK_cs"/>
</dbReference>
<sequence>MLGAIEAGGTKFVCAVSENGRDIKERISIPTTTPEETMKHVYDFFRAFSIEAVGIGSFGPIDINTKNDTYGYITTTPKTAWQNFNILGDVQKHLAVPAGFTTDVNAAALGEWKHGAGAGKTSCLYMTVGTGIGVGAVINNNILEGLNHPEAGHIIVRRHPEDHFTGTCPYHSDCLEGLASGPAVEQRWGEKGSELTSRPEVWDLEAYYLAQAMMNYILILTPERIIIGGGVSKQPSLLAKVQEQTQQLLKGYVQDPMITHNIDQYIVAPGLYDDAGITGGFALAAQALENTPG</sequence>
<keyword evidence="9" id="KW-0460">Magnesium</keyword>
<dbReference type="GO" id="GO:0046872">
    <property type="term" value="F:metal ion binding"/>
    <property type="evidence" value="ECO:0007669"/>
    <property type="project" value="UniProtKB-KW"/>
</dbReference>
<keyword evidence="14" id="KW-1185">Reference proteome</keyword>
<keyword evidence="8" id="KW-0067">ATP-binding</keyword>
<dbReference type="InterPro" id="IPR051804">
    <property type="entry name" value="Carb_Metab_Reg_Kinase/Isom"/>
</dbReference>
<dbReference type="GO" id="GO:0008865">
    <property type="term" value="F:fructokinase activity"/>
    <property type="evidence" value="ECO:0007669"/>
    <property type="project" value="UniProtKB-EC"/>
</dbReference>
<dbReference type="Pfam" id="PF00480">
    <property type="entry name" value="ROK"/>
    <property type="match status" value="1"/>
</dbReference>
<evidence type="ECO:0000256" key="10">
    <source>
        <dbReference type="ARBA" id="ARBA00023277"/>
    </source>
</evidence>
<organism evidence="13 14">
    <name type="scientific">Marinococcus luteus</name>
    <dbReference type="NCBI Taxonomy" id="1122204"/>
    <lineage>
        <taxon>Bacteria</taxon>
        <taxon>Bacillati</taxon>
        <taxon>Bacillota</taxon>
        <taxon>Bacilli</taxon>
        <taxon>Bacillales</taxon>
        <taxon>Bacillaceae</taxon>
        <taxon>Marinococcus</taxon>
    </lineage>
</organism>
<keyword evidence="10" id="KW-0119">Carbohydrate metabolism</keyword>
<accession>A0A1H2UJI9</accession>
<dbReference type="FunFam" id="3.30.420.40:FF:000153">
    <property type="entry name" value="Putative fructokinase"/>
    <property type="match status" value="1"/>
</dbReference>
<dbReference type="RefSeq" id="WP_091613856.1">
    <property type="nucleotide sequence ID" value="NZ_FNNC01000003.1"/>
</dbReference>
<comment type="cofactor">
    <cofactor evidence="1">
        <name>Mg(2+)</name>
        <dbReference type="ChEBI" id="CHEBI:18420"/>
    </cofactor>
</comment>
<keyword evidence="6 13" id="KW-0418">Kinase</keyword>
<evidence type="ECO:0000256" key="5">
    <source>
        <dbReference type="ARBA" id="ARBA00022741"/>
    </source>
</evidence>
<dbReference type="InterPro" id="IPR043129">
    <property type="entry name" value="ATPase_NBD"/>
</dbReference>
<dbReference type="STRING" id="1122204.SAMN05421781_1752"/>
<evidence type="ECO:0000256" key="12">
    <source>
        <dbReference type="ARBA" id="ARBA00048451"/>
    </source>
</evidence>
<proteinExistence type="inferred from homology"/>
<dbReference type="SUPFAM" id="SSF53067">
    <property type="entry name" value="Actin-like ATPase domain"/>
    <property type="match status" value="1"/>
</dbReference>
<keyword evidence="3" id="KW-0808">Transferase</keyword>
<dbReference type="Gene3D" id="3.30.420.40">
    <property type="match status" value="2"/>
</dbReference>
<keyword evidence="5" id="KW-0547">Nucleotide-binding</keyword>
<evidence type="ECO:0000256" key="1">
    <source>
        <dbReference type="ARBA" id="ARBA00001946"/>
    </source>
</evidence>
<evidence type="ECO:0000256" key="4">
    <source>
        <dbReference type="ARBA" id="ARBA00022723"/>
    </source>
</evidence>
<evidence type="ECO:0000256" key="6">
    <source>
        <dbReference type="ARBA" id="ARBA00022777"/>
    </source>
</evidence>
<dbReference type="PANTHER" id="PTHR42742">
    <property type="entry name" value="TRANSCRIPTIONAL REPRESSOR MPRA"/>
    <property type="match status" value="1"/>
</dbReference>
<evidence type="ECO:0000256" key="11">
    <source>
        <dbReference type="ARBA" id="ARBA00038887"/>
    </source>
</evidence>
<evidence type="ECO:0000313" key="14">
    <source>
        <dbReference type="Proteomes" id="UP000199488"/>
    </source>
</evidence>
<evidence type="ECO:0000313" key="13">
    <source>
        <dbReference type="EMBL" id="SDW56272.1"/>
    </source>
</evidence>
<comment type="catalytic activity">
    <reaction evidence="12">
        <text>D-fructose + ATP = D-fructose 6-phosphate + ADP + H(+)</text>
        <dbReference type="Rhea" id="RHEA:16125"/>
        <dbReference type="ChEBI" id="CHEBI:15378"/>
        <dbReference type="ChEBI" id="CHEBI:30616"/>
        <dbReference type="ChEBI" id="CHEBI:37721"/>
        <dbReference type="ChEBI" id="CHEBI:61527"/>
        <dbReference type="ChEBI" id="CHEBI:456216"/>
        <dbReference type="EC" id="2.7.1.4"/>
    </reaction>
</comment>
<evidence type="ECO:0000256" key="2">
    <source>
        <dbReference type="ARBA" id="ARBA00006479"/>
    </source>
</evidence>
<gene>
    <name evidence="13" type="ORF">SAMN05421781_1752</name>
</gene>
<dbReference type="PROSITE" id="PS01125">
    <property type="entry name" value="ROK"/>
    <property type="match status" value="1"/>
</dbReference>